<gene>
    <name evidence="1" type="ORF">H9777_04490</name>
</gene>
<name>A0A948WX12_9BACT</name>
<dbReference type="AlphaFoldDB" id="A0A948WX12"/>
<organism evidence="1 2">
    <name type="scientific">Candidatus Phocaeicola faecigallinarum</name>
    <dbReference type="NCBI Taxonomy" id="2838732"/>
    <lineage>
        <taxon>Bacteria</taxon>
        <taxon>Pseudomonadati</taxon>
        <taxon>Bacteroidota</taxon>
        <taxon>Bacteroidia</taxon>
        <taxon>Bacteroidales</taxon>
        <taxon>Bacteroidaceae</taxon>
        <taxon>Phocaeicola</taxon>
    </lineage>
</organism>
<protein>
    <submittedName>
        <fullName evidence="1">Uncharacterized protein</fullName>
    </submittedName>
</protein>
<evidence type="ECO:0000313" key="2">
    <source>
        <dbReference type="Proteomes" id="UP000783796"/>
    </source>
</evidence>
<proteinExistence type="predicted"/>
<reference evidence="1" key="2">
    <citation type="submission" date="2021-04" db="EMBL/GenBank/DDBJ databases">
        <authorList>
            <person name="Gilroy R."/>
        </authorList>
    </citation>
    <scope>NUCLEOTIDE SEQUENCE</scope>
    <source>
        <strain evidence="1">G4-2901</strain>
    </source>
</reference>
<comment type="caution">
    <text evidence="1">The sequence shown here is derived from an EMBL/GenBank/DDBJ whole genome shotgun (WGS) entry which is preliminary data.</text>
</comment>
<dbReference type="Gene3D" id="3.30.2010.10">
    <property type="entry name" value="Metalloproteases ('zincins'), catalytic domain"/>
    <property type="match status" value="1"/>
</dbReference>
<sequence length="291" mass="33791">MSYRFATRAEAQMLITDIDNFTNKLNSFDINLRLGKNDGRKSELLRLAMNETLNWGEDEKKKITDAFKSLQTKIDKQKLKINYPQEVILVKTSMKEEMNVAAYTRKNWIALGEKCINESTKEELEYLLAHEMFHLLTRSDKDFKKSVYSVIGFNVADRELFFPIDIIEKRISNPDIELYDSYAEFTINGKKQKCSMIIYSQIPFSPEKTLSDYLSVGLIPLNDDLIPIQNDGKTIIYDIEQAEDFYNKIGRNTKYIINPEEILADNFAYLLIQKKDLPNPEIPEKIAAILK</sequence>
<accession>A0A948WX12</accession>
<reference evidence="1" key="1">
    <citation type="journal article" date="2021" name="PeerJ">
        <title>Extensive microbial diversity within the chicken gut microbiome revealed by metagenomics and culture.</title>
        <authorList>
            <person name="Gilroy R."/>
            <person name="Ravi A."/>
            <person name="Getino M."/>
            <person name="Pursley I."/>
            <person name="Horton D.L."/>
            <person name="Alikhan N.F."/>
            <person name="Baker D."/>
            <person name="Gharbi K."/>
            <person name="Hall N."/>
            <person name="Watson M."/>
            <person name="Adriaenssens E.M."/>
            <person name="Foster-Nyarko E."/>
            <person name="Jarju S."/>
            <person name="Secka A."/>
            <person name="Antonio M."/>
            <person name="Oren A."/>
            <person name="Chaudhuri R.R."/>
            <person name="La Ragione R."/>
            <person name="Hildebrand F."/>
            <person name="Pallen M.J."/>
        </authorList>
    </citation>
    <scope>NUCLEOTIDE SEQUENCE</scope>
    <source>
        <strain evidence="1">G4-2901</strain>
    </source>
</reference>
<dbReference type="EMBL" id="JAHLFW010000042">
    <property type="protein sequence ID" value="MBU3837571.1"/>
    <property type="molecule type" value="Genomic_DNA"/>
</dbReference>
<dbReference type="Proteomes" id="UP000783796">
    <property type="component" value="Unassembled WGS sequence"/>
</dbReference>
<evidence type="ECO:0000313" key="1">
    <source>
        <dbReference type="EMBL" id="MBU3837571.1"/>
    </source>
</evidence>